<feature type="region of interest" description="Disordered" evidence="1">
    <location>
        <begin position="385"/>
        <end position="427"/>
    </location>
</feature>
<feature type="compositionally biased region" description="Polar residues" evidence="1">
    <location>
        <begin position="538"/>
        <end position="552"/>
    </location>
</feature>
<feature type="compositionally biased region" description="Basic and acidic residues" evidence="1">
    <location>
        <begin position="223"/>
        <end position="234"/>
    </location>
</feature>
<feature type="region of interest" description="Disordered" evidence="1">
    <location>
        <begin position="693"/>
        <end position="748"/>
    </location>
</feature>
<comment type="caution">
    <text evidence="2">The sequence shown here is derived from an EMBL/GenBank/DDBJ whole genome shotgun (WGS) entry which is preliminary data.</text>
</comment>
<dbReference type="Proteomes" id="UP001438707">
    <property type="component" value="Unassembled WGS sequence"/>
</dbReference>
<feature type="compositionally biased region" description="Basic and acidic residues" evidence="1">
    <location>
        <begin position="553"/>
        <end position="571"/>
    </location>
</feature>
<feature type="compositionally biased region" description="Polar residues" evidence="1">
    <location>
        <begin position="500"/>
        <end position="529"/>
    </location>
</feature>
<feature type="region of interest" description="Disordered" evidence="1">
    <location>
        <begin position="145"/>
        <end position="282"/>
    </location>
</feature>
<feature type="compositionally biased region" description="Basic and acidic residues" evidence="1">
    <location>
        <begin position="13"/>
        <end position="35"/>
    </location>
</feature>
<gene>
    <name evidence="2" type="ORF">WJX74_005051</name>
</gene>
<feature type="region of interest" description="Disordered" evidence="1">
    <location>
        <begin position="465"/>
        <end position="575"/>
    </location>
</feature>
<feature type="compositionally biased region" description="Polar residues" evidence="1">
    <location>
        <begin position="635"/>
        <end position="649"/>
    </location>
</feature>
<evidence type="ECO:0000313" key="2">
    <source>
        <dbReference type="EMBL" id="KAK9835653.1"/>
    </source>
</evidence>
<organism evidence="2 3">
    <name type="scientific">Apatococcus lobatus</name>
    <dbReference type="NCBI Taxonomy" id="904363"/>
    <lineage>
        <taxon>Eukaryota</taxon>
        <taxon>Viridiplantae</taxon>
        <taxon>Chlorophyta</taxon>
        <taxon>core chlorophytes</taxon>
        <taxon>Trebouxiophyceae</taxon>
        <taxon>Chlorellales</taxon>
        <taxon>Chlorellaceae</taxon>
        <taxon>Apatococcus</taxon>
    </lineage>
</organism>
<feature type="compositionally biased region" description="Basic and acidic residues" evidence="1">
    <location>
        <begin position="162"/>
        <end position="171"/>
    </location>
</feature>
<feature type="compositionally biased region" description="Polar residues" evidence="1">
    <location>
        <begin position="201"/>
        <end position="222"/>
    </location>
</feature>
<evidence type="ECO:0000313" key="3">
    <source>
        <dbReference type="Proteomes" id="UP001438707"/>
    </source>
</evidence>
<dbReference type="AlphaFoldDB" id="A0AAW1RPW3"/>
<feature type="compositionally biased region" description="Basic and acidic residues" evidence="1">
    <location>
        <begin position="182"/>
        <end position="195"/>
    </location>
</feature>
<evidence type="ECO:0000256" key="1">
    <source>
        <dbReference type="SAM" id="MobiDB-lite"/>
    </source>
</evidence>
<sequence length="891" mass="94337">MTAVSNGTGRRSPLLERGTEHGGGEQRRLEAERANVGKASTRWHELVSELARPALSQPKPQTAPQTLPAEPTVNQNSPPHSAKDSESQAVRSTLEKAVQAAKADAQWSASGLPESLQRTVQLCSSEGPGAAKTAALGLLDFHQIVKNTKLRSPKTPSPPVSPHREDERPSSKEGPGSATANDDSRRNHAAGKDNVRLVTSGLHSQGPANGNVIGHSSSTQTDRPARIIVREAPRETANSRAAAGHDKPQSQLQADAKPEASSQLQEPHRVSHNQAIAERTPAVKPVNGKEMFSPIALQVATLMRDHLKSIQANAVLPPVSLELPAVPQLQLDSLVGPPISSAGLQPAAASQHIAVINSSPLLVIPSSLSLPPEPALYRPVRPNRTISAPTEAGQRPTQPIRCISAPSRLPTDGQTVRPGNVISSGVPQAHPRYREIGRLTPSPITKPNLPAQKAAEVKVRVVHAPARASSDVQPPTASGVKRAASSPAAAALPSEEQPVRSVQESRALSPLQVSNHLSAASDNPRSSTGKAERLLGPSLSSDTSPFAHTNSGKSEDGRNAARSPSPEEDHSPKRRRLNMQKALSLNTVLRCVDAKHDHGNQDEALDAHVGEAPTTVEDMAQVEGGAAAAPQRIAHTQSAPTQTSPTAVTDASARPHRNTPSPTSLHQMVRQVCEAVGETWRNSLQQHIQSSMAALGPGPQPLHAGPRPPQNGRAVGPSGLPAGTLSIYGGSSHSDEGASKSPGPVTDAAMPDAAAAAVGRGFHLGDMPPCDDMDTSSKTALWSGKVKHKHGGSVVELFHMTALIPEQYLERLPPTLFASELANRSNVNLGRHYVMRCKLGFLTDRQLHKLHMLAHLKLVAICHLQHAIITLVPYYNSQNGFKVVGFMLADD</sequence>
<reference evidence="2 3" key="1">
    <citation type="journal article" date="2024" name="Nat. Commun.">
        <title>Phylogenomics reveals the evolutionary origins of lichenization in chlorophyte algae.</title>
        <authorList>
            <person name="Puginier C."/>
            <person name="Libourel C."/>
            <person name="Otte J."/>
            <person name="Skaloud P."/>
            <person name="Haon M."/>
            <person name="Grisel S."/>
            <person name="Petersen M."/>
            <person name="Berrin J.G."/>
            <person name="Delaux P.M."/>
            <person name="Dal Grande F."/>
            <person name="Keller J."/>
        </authorList>
    </citation>
    <scope>NUCLEOTIDE SEQUENCE [LARGE SCALE GENOMIC DNA]</scope>
    <source>
        <strain evidence="2 3">SAG 2145</strain>
    </source>
</reference>
<feature type="region of interest" description="Disordered" evidence="1">
    <location>
        <begin position="1"/>
        <end position="116"/>
    </location>
</feature>
<accession>A0AAW1RPW3</accession>
<dbReference type="EMBL" id="JALJOS010000008">
    <property type="protein sequence ID" value="KAK9835653.1"/>
    <property type="molecule type" value="Genomic_DNA"/>
</dbReference>
<proteinExistence type="predicted"/>
<protein>
    <submittedName>
        <fullName evidence="2">Uncharacterized protein</fullName>
    </submittedName>
</protein>
<keyword evidence="3" id="KW-1185">Reference proteome</keyword>
<name>A0AAW1RPW3_9CHLO</name>
<feature type="region of interest" description="Disordered" evidence="1">
    <location>
        <begin position="635"/>
        <end position="665"/>
    </location>
</feature>
<feature type="compositionally biased region" description="Low complexity" evidence="1">
    <location>
        <begin position="483"/>
        <end position="494"/>
    </location>
</feature>